<dbReference type="PANTHER" id="PTHR30373:SF2">
    <property type="entry name" value="UPF0603 PROTEIN YGCG"/>
    <property type="match status" value="1"/>
</dbReference>
<evidence type="ECO:0000256" key="2">
    <source>
        <dbReference type="SAM" id="Phobius"/>
    </source>
</evidence>
<feature type="region of interest" description="Disordered" evidence="1">
    <location>
        <begin position="242"/>
        <end position="263"/>
    </location>
</feature>
<sequence length="372" mass="38803">MRPAVRGGALCLLLALLCAPWALADIPQSPAEAFYVNDFANVIDASDEERMLALGAALEDETTAQAVVVTVDFLDGMTIEDYAYELFNLWGIGQEDANNGVLLLLSLGEREIRAEIGEGLEEKLTPSAAMRIVDDYAMDALREDDYSTGLRAAYEALCAQLASIYGVSLDGAAQEYAGSYAGDGAYVAGYPYEDEGGFDLMDIVVAVVILAVILAIVGAASRARHGAAPGCLFGWMLGRASRPGHRRPPRRPDREASAGRGRRAGRAISAAASAALEALAAAGRAEAEDSAVPAEAAAAGRAARAARENSDDILATKAGAAENLAAQGFRPSTSRRSFAARLFLSLAAKGTSCSCARSARAEHDSGSGLQPL</sequence>
<keyword evidence="2" id="KW-1133">Transmembrane helix</keyword>
<proteinExistence type="predicted"/>
<organism evidence="5 6">
    <name type="scientific">Candidatus Avichristensenella intestinipullorum</name>
    <dbReference type="NCBI Taxonomy" id="2840693"/>
    <lineage>
        <taxon>Bacteria</taxon>
        <taxon>Bacillati</taxon>
        <taxon>Bacillota</taxon>
        <taxon>Clostridia</taxon>
        <taxon>Candidatus Avichristensenella</taxon>
    </lineage>
</organism>
<feature type="domain" description="TPM" evidence="4">
    <location>
        <begin position="36"/>
        <end position="159"/>
    </location>
</feature>
<keyword evidence="2" id="KW-0812">Transmembrane</keyword>
<name>A0A9D0YY85_9FIRM</name>
<dbReference type="Gene3D" id="3.10.310.50">
    <property type="match status" value="1"/>
</dbReference>
<feature type="transmembrane region" description="Helical" evidence="2">
    <location>
        <begin position="200"/>
        <end position="220"/>
    </location>
</feature>
<feature type="chain" id="PRO_5039632883" evidence="3">
    <location>
        <begin position="25"/>
        <end position="372"/>
    </location>
</feature>
<dbReference type="EMBL" id="DVFI01000141">
    <property type="protein sequence ID" value="HIQ63939.1"/>
    <property type="molecule type" value="Genomic_DNA"/>
</dbReference>
<evidence type="ECO:0000256" key="1">
    <source>
        <dbReference type="SAM" id="MobiDB-lite"/>
    </source>
</evidence>
<reference evidence="5" key="2">
    <citation type="journal article" date="2021" name="PeerJ">
        <title>Extensive microbial diversity within the chicken gut microbiome revealed by metagenomics and culture.</title>
        <authorList>
            <person name="Gilroy R."/>
            <person name="Ravi A."/>
            <person name="Getino M."/>
            <person name="Pursley I."/>
            <person name="Horton D.L."/>
            <person name="Alikhan N.F."/>
            <person name="Baker D."/>
            <person name="Gharbi K."/>
            <person name="Hall N."/>
            <person name="Watson M."/>
            <person name="Adriaenssens E.M."/>
            <person name="Foster-Nyarko E."/>
            <person name="Jarju S."/>
            <person name="Secka A."/>
            <person name="Antonio M."/>
            <person name="Oren A."/>
            <person name="Chaudhuri R.R."/>
            <person name="La Ragione R."/>
            <person name="Hildebrand F."/>
            <person name="Pallen M.J."/>
        </authorList>
    </citation>
    <scope>NUCLEOTIDE SEQUENCE</scope>
    <source>
        <strain evidence="5">ChiHile30-977</strain>
    </source>
</reference>
<reference evidence="5" key="1">
    <citation type="submission" date="2020-10" db="EMBL/GenBank/DDBJ databases">
        <authorList>
            <person name="Gilroy R."/>
        </authorList>
    </citation>
    <scope>NUCLEOTIDE SEQUENCE</scope>
    <source>
        <strain evidence="5">ChiHile30-977</strain>
    </source>
</reference>
<dbReference type="AlphaFoldDB" id="A0A9D0YY85"/>
<accession>A0A9D0YY85</accession>
<dbReference type="InterPro" id="IPR007621">
    <property type="entry name" value="TPM_dom"/>
</dbReference>
<comment type="caution">
    <text evidence="5">The sequence shown here is derived from an EMBL/GenBank/DDBJ whole genome shotgun (WGS) entry which is preliminary data.</text>
</comment>
<evidence type="ECO:0000259" key="4">
    <source>
        <dbReference type="Pfam" id="PF04536"/>
    </source>
</evidence>
<dbReference type="Proteomes" id="UP000886819">
    <property type="component" value="Unassembled WGS sequence"/>
</dbReference>
<feature type="non-terminal residue" evidence="5">
    <location>
        <position position="372"/>
    </location>
</feature>
<evidence type="ECO:0000313" key="5">
    <source>
        <dbReference type="EMBL" id="HIQ63939.1"/>
    </source>
</evidence>
<evidence type="ECO:0000313" key="6">
    <source>
        <dbReference type="Proteomes" id="UP000886819"/>
    </source>
</evidence>
<feature type="signal peptide" evidence="3">
    <location>
        <begin position="1"/>
        <end position="24"/>
    </location>
</feature>
<evidence type="ECO:0000256" key="3">
    <source>
        <dbReference type="SAM" id="SignalP"/>
    </source>
</evidence>
<gene>
    <name evidence="5" type="ORF">IAA66_10245</name>
</gene>
<protein>
    <submittedName>
        <fullName evidence="5">TPM domain-containing protein</fullName>
    </submittedName>
</protein>
<dbReference type="PANTHER" id="PTHR30373">
    <property type="entry name" value="UPF0603 PROTEIN YGCG"/>
    <property type="match status" value="1"/>
</dbReference>
<dbReference type="Pfam" id="PF04536">
    <property type="entry name" value="TPM_phosphatase"/>
    <property type="match status" value="1"/>
</dbReference>
<keyword evidence="2" id="KW-0472">Membrane</keyword>
<keyword evidence="3" id="KW-0732">Signal</keyword>